<dbReference type="OrthoDB" id="1645614at2"/>
<feature type="transmembrane region" description="Helical" evidence="1">
    <location>
        <begin position="103"/>
        <end position="122"/>
    </location>
</feature>
<accession>A0A1M4UV76</accession>
<reference evidence="2 3" key="1">
    <citation type="submission" date="2016-11" db="EMBL/GenBank/DDBJ databases">
        <authorList>
            <person name="Jaros S."/>
            <person name="Januszkiewicz K."/>
            <person name="Wedrychowicz H."/>
        </authorList>
    </citation>
    <scope>NUCLEOTIDE SEQUENCE [LARGE SCALE GENOMIC DNA]</scope>
    <source>
        <strain evidence="2 3">DSM 2631</strain>
    </source>
</reference>
<keyword evidence="1" id="KW-0812">Transmembrane</keyword>
<gene>
    <name evidence="2" type="ORF">SAMN05443638_10619</name>
</gene>
<dbReference type="RefSeq" id="WP_072893858.1">
    <property type="nucleotide sequence ID" value="NZ_FQVM01000006.1"/>
</dbReference>
<feature type="transmembrane region" description="Helical" evidence="1">
    <location>
        <begin position="286"/>
        <end position="306"/>
    </location>
</feature>
<keyword evidence="1" id="KW-0472">Membrane</keyword>
<dbReference type="STRING" id="1533.SAMN05443638_10619"/>
<dbReference type="AlphaFoldDB" id="A0A1M4UV76"/>
<feature type="transmembrane region" description="Helical" evidence="1">
    <location>
        <begin position="169"/>
        <end position="189"/>
    </location>
</feature>
<feature type="transmembrane region" description="Helical" evidence="1">
    <location>
        <begin position="360"/>
        <end position="379"/>
    </location>
</feature>
<keyword evidence="3" id="KW-1185">Reference proteome</keyword>
<dbReference type="Proteomes" id="UP000184035">
    <property type="component" value="Unassembled WGS sequence"/>
</dbReference>
<organism evidence="2 3">
    <name type="scientific">Clostridium fallax</name>
    <dbReference type="NCBI Taxonomy" id="1533"/>
    <lineage>
        <taxon>Bacteria</taxon>
        <taxon>Bacillati</taxon>
        <taxon>Bacillota</taxon>
        <taxon>Clostridia</taxon>
        <taxon>Eubacteriales</taxon>
        <taxon>Clostridiaceae</taxon>
        <taxon>Clostridium</taxon>
    </lineage>
</organism>
<sequence length="386" mass="42700">MYGIYILCFLIIFLVIILGKQMKERGININTFATIILTIIILYFILSPDQCIKASIKGADLFVNSILPSLFPFMVICNMLMHFNGINIYSKIIGPIICKPLRLSKASSFAIVASFICGYPLGAKYSTDLYENKYIGHEEYSRLLNIASNAGPLFIIGAIGSSMLGNATFGYIILAANYISAIIIGILTIKKRSPLSSELPPMIDKKEKNIGEILKLSITDALTGTLTVGGYVIFFSLLITIIKDNNLSKMLFNYNIENFESIKGILLGSIDLTNGANLIATSQLDLTLKLCILSFICSFGSFSVLAQVNSFVYKHNISMIKYLLFKILQGVISVIICYIICLFTLNSIETFNTGVTLTSFSYFIPTLIILVLSSIFLLLDKLFHLS</sequence>
<feature type="transmembrane region" description="Helical" evidence="1">
    <location>
        <begin position="327"/>
        <end position="348"/>
    </location>
</feature>
<dbReference type="EMBL" id="FQVM01000006">
    <property type="protein sequence ID" value="SHE60585.1"/>
    <property type="molecule type" value="Genomic_DNA"/>
</dbReference>
<evidence type="ECO:0000256" key="1">
    <source>
        <dbReference type="SAM" id="Phobius"/>
    </source>
</evidence>
<evidence type="ECO:0000313" key="2">
    <source>
        <dbReference type="EMBL" id="SHE60585.1"/>
    </source>
</evidence>
<proteinExistence type="predicted"/>
<dbReference type="NCBIfam" id="TIGR02871">
    <property type="entry name" value="spore_ylbJ"/>
    <property type="match status" value="1"/>
</dbReference>
<name>A0A1M4UV76_9CLOT</name>
<feature type="transmembrane region" description="Helical" evidence="1">
    <location>
        <begin position="29"/>
        <end position="46"/>
    </location>
</feature>
<dbReference type="InterPro" id="IPR014226">
    <property type="entry name" value="Spore_IM_YlbJ"/>
</dbReference>
<evidence type="ECO:0000313" key="3">
    <source>
        <dbReference type="Proteomes" id="UP000184035"/>
    </source>
</evidence>
<feature type="transmembrane region" description="Helical" evidence="1">
    <location>
        <begin position="143"/>
        <end position="163"/>
    </location>
</feature>
<feature type="transmembrane region" description="Helical" evidence="1">
    <location>
        <begin position="58"/>
        <end position="83"/>
    </location>
</feature>
<feature type="transmembrane region" description="Helical" evidence="1">
    <location>
        <begin position="221"/>
        <end position="242"/>
    </location>
</feature>
<protein>
    <submittedName>
        <fullName evidence="2">Sporulation integral membrane protein YlbJ</fullName>
    </submittedName>
</protein>
<keyword evidence="1" id="KW-1133">Transmembrane helix</keyword>